<gene>
    <name evidence="2" type="ORF">PRZ48_014797</name>
</gene>
<dbReference type="Proteomes" id="UP001305779">
    <property type="component" value="Unassembled WGS sequence"/>
</dbReference>
<name>A0ABR0DZA9_ZASCE</name>
<sequence length="280" mass="30192">MSRPHISSAALSPAAVPLIHLNKAPSQSQATVNSTDTHAISSEDLPTQGQTLHRSRSNTSLEIFTDVVFALLAALFFVYGLYVVHFDGKAVADHRTATDRLINATKIQGPTIFPILFAAVLGRALKAIMLWRLERGERLGLLDLLAGSTTVVNTILTQLSLRILSAAGLVLILAWAISPLGGQASLRVMTVAQQNSTHAAPMRYMSTNHSFNAYTDADMGPLATLMNGMFNAALLGPERIKESPTDLWNNVKVPHLGSLVTDKIQVANHSWIAVPNENVT</sequence>
<feature type="transmembrane region" description="Helical" evidence="1">
    <location>
        <begin position="162"/>
        <end position="180"/>
    </location>
</feature>
<accession>A0ABR0DZA9</accession>
<keyword evidence="3" id="KW-1185">Reference proteome</keyword>
<organism evidence="2 3">
    <name type="scientific">Zasmidium cellare</name>
    <name type="common">Wine cellar mold</name>
    <name type="synonym">Racodium cellare</name>
    <dbReference type="NCBI Taxonomy" id="395010"/>
    <lineage>
        <taxon>Eukaryota</taxon>
        <taxon>Fungi</taxon>
        <taxon>Dikarya</taxon>
        <taxon>Ascomycota</taxon>
        <taxon>Pezizomycotina</taxon>
        <taxon>Dothideomycetes</taxon>
        <taxon>Dothideomycetidae</taxon>
        <taxon>Mycosphaerellales</taxon>
        <taxon>Mycosphaerellaceae</taxon>
        <taxon>Zasmidium</taxon>
    </lineage>
</organism>
<proteinExistence type="predicted"/>
<evidence type="ECO:0000313" key="2">
    <source>
        <dbReference type="EMBL" id="KAK4494499.1"/>
    </source>
</evidence>
<evidence type="ECO:0000313" key="3">
    <source>
        <dbReference type="Proteomes" id="UP001305779"/>
    </source>
</evidence>
<reference evidence="2 3" key="1">
    <citation type="journal article" date="2023" name="G3 (Bethesda)">
        <title>A chromosome-level genome assembly of Zasmidium syzygii isolated from banana leaves.</title>
        <authorList>
            <person name="van Westerhoven A.C."/>
            <person name="Mehrabi R."/>
            <person name="Talebi R."/>
            <person name="Steentjes M.B.F."/>
            <person name="Corcolon B."/>
            <person name="Chong P.A."/>
            <person name="Kema G.H.J."/>
            <person name="Seidl M.F."/>
        </authorList>
    </citation>
    <scope>NUCLEOTIDE SEQUENCE [LARGE SCALE GENOMIC DNA]</scope>
    <source>
        <strain evidence="2 3">P124</strain>
    </source>
</reference>
<comment type="caution">
    <text evidence="2">The sequence shown here is derived from an EMBL/GenBank/DDBJ whole genome shotgun (WGS) entry which is preliminary data.</text>
</comment>
<dbReference type="EMBL" id="JAXOVC010000014">
    <property type="protein sequence ID" value="KAK4494499.1"/>
    <property type="molecule type" value="Genomic_DNA"/>
</dbReference>
<keyword evidence="1" id="KW-1133">Transmembrane helix</keyword>
<keyword evidence="1" id="KW-0472">Membrane</keyword>
<protein>
    <recommendedName>
        <fullName evidence="4">RDD domain-containing protein</fullName>
    </recommendedName>
</protein>
<evidence type="ECO:0000256" key="1">
    <source>
        <dbReference type="SAM" id="Phobius"/>
    </source>
</evidence>
<evidence type="ECO:0008006" key="4">
    <source>
        <dbReference type="Google" id="ProtNLM"/>
    </source>
</evidence>
<feature type="transmembrane region" description="Helical" evidence="1">
    <location>
        <begin position="111"/>
        <end position="131"/>
    </location>
</feature>
<keyword evidence="1" id="KW-0812">Transmembrane</keyword>
<feature type="transmembrane region" description="Helical" evidence="1">
    <location>
        <begin position="63"/>
        <end position="84"/>
    </location>
</feature>